<keyword evidence="3" id="KW-0057">Aromatic amino acid biosynthesis</keyword>
<keyword evidence="2 5" id="KW-0560">Oxidoreductase</keyword>
<keyword evidence="6" id="KW-1185">Reference proteome</keyword>
<dbReference type="Gene3D" id="3.40.50.10860">
    <property type="entry name" value="Leucine Dehydrogenase, chain A, domain 1"/>
    <property type="match status" value="1"/>
</dbReference>
<dbReference type="PANTHER" id="PTHR21089">
    <property type="entry name" value="SHIKIMATE DEHYDROGENASE"/>
    <property type="match status" value="1"/>
</dbReference>
<dbReference type="GO" id="GO:0009423">
    <property type="term" value="P:chorismate biosynthetic process"/>
    <property type="evidence" value="ECO:0007669"/>
    <property type="project" value="TreeGrafter"/>
</dbReference>
<dbReference type="InterPro" id="IPR022893">
    <property type="entry name" value="Shikimate_DH_fam"/>
</dbReference>
<dbReference type="RefSeq" id="WP_114003651.1">
    <property type="nucleotide sequence ID" value="NZ_QGDC01000001.1"/>
</dbReference>
<name>A0A367GTK9_9SPHI</name>
<dbReference type="GO" id="GO:0050661">
    <property type="term" value="F:NADP binding"/>
    <property type="evidence" value="ECO:0007669"/>
    <property type="project" value="TreeGrafter"/>
</dbReference>
<gene>
    <name evidence="5" type="primary">aroE</name>
    <name evidence="5" type="ORF">DJ568_02550</name>
</gene>
<evidence type="ECO:0000313" key="5">
    <source>
        <dbReference type="EMBL" id="RCH56754.1"/>
    </source>
</evidence>
<comment type="pathway">
    <text evidence="1">Metabolic intermediate biosynthesis; chorismate biosynthesis; chorismate from D-erythrose 4-phosphate and phosphoenolpyruvate: step 4/7.</text>
</comment>
<dbReference type="InterPro" id="IPR046346">
    <property type="entry name" value="Aminoacid_DH-like_N_sf"/>
</dbReference>
<dbReference type="Pfam" id="PF08501">
    <property type="entry name" value="Shikimate_dh_N"/>
    <property type="match status" value="1"/>
</dbReference>
<dbReference type="InterPro" id="IPR013708">
    <property type="entry name" value="Shikimate_DH-bd_N"/>
</dbReference>
<proteinExistence type="predicted"/>
<dbReference type="SUPFAM" id="SSF51735">
    <property type="entry name" value="NAD(P)-binding Rossmann-fold domains"/>
    <property type="match status" value="1"/>
</dbReference>
<dbReference type="EMBL" id="QGDC01000001">
    <property type="protein sequence ID" value="RCH56754.1"/>
    <property type="molecule type" value="Genomic_DNA"/>
</dbReference>
<feature type="domain" description="Shikimate dehydrogenase substrate binding N-terminal" evidence="4">
    <location>
        <begin position="6"/>
        <end position="88"/>
    </location>
</feature>
<dbReference type="GO" id="GO:0004764">
    <property type="term" value="F:shikimate 3-dehydrogenase (NADP+) activity"/>
    <property type="evidence" value="ECO:0007669"/>
    <property type="project" value="UniProtKB-EC"/>
</dbReference>
<dbReference type="GO" id="GO:0009073">
    <property type="term" value="P:aromatic amino acid family biosynthetic process"/>
    <property type="evidence" value="ECO:0007669"/>
    <property type="project" value="UniProtKB-KW"/>
</dbReference>
<comment type="caution">
    <text evidence="5">The sequence shown here is derived from an EMBL/GenBank/DDBJ whole genome shotgun (WGS) entry which is preliminary data.</text>
</comment>
<dbReference type="CDD" id="cd01065">
    <property type="entry name" value="NAD_bind_Shikimate_DH"/>
    <property type="match status" value="1"/>
</dbReference>
<keyword evidence="3" id="KW-0028">Amino-acid biosynthesis</keyword>
<organism evidence="5 6">
    <name type="scientific">Mucilaginibacter hurinus</name>
    <dbReference type="NCBI Taxonomy" id="2201324"/>
    <lineage>
        <taxon>Bacteria</taxon>
        <taxon>Pseudomonadati</taxon>
        <taxon>Bacteroidota</taxon>
        <taxon>Sphingobacteriia</taxon>
        <taxon>Sphingobacteriales</taxon>
        <taxon>Sphingobacteriaceae</taxon>
        <taxon>Mucilaginibacter</taxon>
    </lineage>
</organism>
<sequence length="266" mass="30185">MRKFGLIGYPLSHSFSKKYFTEKFEKEGITDAVYELYPIEDIKTFSKFLHENPDLCGINVTIPYKLDVLEYIDWLDAEAKQVGAVNCIRIDKESPISVAFQGEVAFGGDDFRLEGFNTDVYGFEMSLRPLLKSHHKSALVLGDGGAAKAVYCVLDKLEMPYQKVTRRPLPGAILFNELTPELMADYTLIINTTPLGTYPNVEECPPILYDYITADHLLYDLIYNPEQTLFLKKGAEKGAATKNGLEMLILQAERSWEIWNSTERQS</sequence>
<dbReference type="GO" id="GO:0005829">
    <property type="term" value="C:cytosol"/>
    <property type="evidence" value="ECO:0007669"/>
    <property type="project" value="TreeGrafter"/>
</dbReference>
<evidence type="ECO:0000256" key="1">
    <source>
        <dbReference type="ARBA" id="ARBA00004871"/>
    </source>
</evidence>
<dbReference type="InterPro" id="IPR036291">
    <property type="entry name" value="NAD(P)-bd_dom_sf"/>
</dbReference>
<dbReference type="GO" id="GO:0019632">
    <property type="term" value="P:shikimate metabolic process"/>
    <property type="evidence" value="ECO:0007669"/>
    <property type="project" value="TreeGrafter"/>
</dbReference>
<evidence type="ECO:0000256" key="3">
    <source>
        <dbReference type="ARBA" id="ARBA00023141"/>
    </source>
</evidence>
<protein>
    <submittedName>
        <fullName evidence="5">Shikimate dehydrogenase</fullName>
        <ecNumber evidence="5">1.1.1.25</ecNumber>
    </submittedName>
</protein>
<dbReference type="EC" id="1.1.1.25" evidence="5"/>
<evidence type="ECO:0000256" key="2">
    <source>
        <dbReference type="ARBA" id="ARBA00023002"/>
    </source>
</evidence>
<reference evidence="5 6" key="1">
    <citation type="submission" date="2018-05" db="EMBL/GenBank/DDBJ databases">
        <title>Mucilaginibacter hurinus sp. nov., isolated from briquette warehouse soil.</title>
        <authorList>
            <person name="Choi L."/>
        </authorList>
    </citation>
    <scope>NUCLEOTIDE SEQUENCE [LARGE SCALE GENOMIC DNA]</scope>
    <source>
        <strain evidence="5 6">ZR32</strain>
    </source>
</reference>
<dbReference type="Gene3D" id="3.40.50.720">
    <property type="entry name" value="NAD(P)-binding Rossmann-like Domain"/>
    <property type="match status" value="1"/>
</dbReference>
<evidence type="ECO:0000313" key="6">
    <source>
        <dbReference type="Proteomes" id="UP000253209"/>
    </source>
</evidence>
<evidence type="ECO:0000259" key="4">
    <source>
        <dbReference type="Pfam" id="PF08501"/>
    </source>
</evidence>
<accession>A0A367GTK9</accession>
<dbReference type="Proteomes" id="UP000253209">
    <property type="component" value="Unassembled WGS sequence"/>
</dbReference>
<dbReference type="OrthoDB" id="9792692at2"/>
<dbReference type="SUPFAM" id="SSF53223">
    <property type="entry name" value="Aminoacid dehydrogenase-like, N-terminal domain"/>
    <property type="match status" value="1"/>
</dbReference>
<dbReference type="PANTHER" id="PTHR21089:SF1">
    <property type="entry name" value="BIFUNCTIONAL 3-DEHYDROQUINATE DEHYDRATASE_SHIKIMATE DEHYDROGENASE, CHLOROPLASTIC"/>
    <property type="match status" value="1"/>
</dbReference>
<dbReference type="AlphaFoldDB" id="A0A367GTK9"/>